<dbReference type="Proteomes" id="UP001152607">
    <property type="component" value="Unassembled WGS sequence"/>
</dbReference>
<evidence type="ECO:0000313" key="1">
    <source>
        <dbReference type="EMBL" id="CAI6259002.1"/>
    </source>
</evidence>
<dbReference type="EMBL" id="CAOQHR010000001">
    <property type="protein sequence ID" value="CAI6259002.1"/>
    <property type="molecule type" value="Genomic_DNA"/>
</dbReference>
<keyword evidence="2" id="KW-1185">Reference proteome</keyword>
<sequence>MLLYDETGVLRRSAGAGALSPHADISISSPRGFRNSIACALVYYLETMMEAIHAIILLETSLCVIASHRCNQPRNLHPCSSLLHQPPTSPQFFLPSRRRRGTKIKTRSAHTLPTAFPTYSKHAHITFPNNLPSLHAYIHTYTLSCNTATPCRSIYAAYTRPPSHVLQYLYPTPRTINHTHLVKSKQCYHKLAQPQTNSSRSISLSLQIKRESIR</sequence>
<protein>
    <submittedName>
        <fullName evidence="1">Uncharacterized protein</fullName>
    </submittedName>
</protein>
<gene>
    <name evidence="1" type="ORF">PDIGIT_LOCUS1269</name>
</gene>
<comment type="caution">
    <text evidence="1">The sequence shown here is derived from an EMBL/GenBank/DDBJ whole genome shotgun (WGS) entry which is preliminary data.</text>
</comment>
<name>A0A9W4U3R6_9PLEO</name>
<organism evidence="1 2">
    <name type="scientific">Periconia digitata</name>
    <dbReference type="NCBI Taxonomy" id="1303443"/>
    <lineage>
        <taxon>Eukaryota</taxon>
        <taxon>Fungi</taxon>
        <taxon>Dikarya</taxon>
        <taxon>Ascomycota</taxon>
        <taxon>Pezizomycotina</taxon>
        <taxon>Dothideomycetes</taxon>
        <taxon>Pleosporomycetidae</taxon>
        <taxon>Pleosporales</taxon>
        <taxon>Massarineae</taxon>
        <taxon>Periconiaceae</taxon>
        <taxon>Periconia</taxon>
    </lineage>
</organism>
<accession>A0A9W4U3R6</accession>
<reference evidence="1" key="1">
    <citation type="submission" date="2023-01" db="EMBL/GenBank/DDBJ databases">
        <authorList>
            <person name="Van Ghelder C."/>
            <person name="Rancurel C."/>
        </authorList>
    </citation>
    <scope>NUCLEOTIDE SEQUENCE</scope>
    <source>
        <strain evidence="1">CNCM I-4278</strain>
    </source>
</reference>
<dbReference type="AlphaFoldDB" id="A0A9W4U3R6"/>
<proteinExistence type="predicted"/>
<evidence type="ECO:0000313" key="2">
    <source>
        <dbReference type="Proteomes" id="UP001152607"/>
    </source>
</evidence>